<dbReference type="AlphaFoldDB" id="A0A0C3PUE5"/>
<feature type="region of interest" description="Disordered" evidence="1">
    <location>
        <begin position="220"/>
        <end position="239"/>
    </location>
</feature>
<evidence type="ECO:0000313" key="3">
    <source>
        <dbReference type="Proteomes" id="UP000054217"/>
    </source>
</evidence>
<dbReference type="HOGENOM" id="CLU_1161542_0_0_1"/>
<proteinExistence type="predicted"/>
<gene>
    <name evidence="2" type="ORF">M404DRAFT_19242</name>
</gene>
<evidence type="ECO:0000256" key="1">
    <source>
        <dbReference type="SAM" id="MobiDB-lite"/>
    </source>
</evidence>
<dbReference type="EMBL" id="KN831947">
    <property type="protein sequence ID" value="KIO12419.1"/>
    <property type="molecule type" value="Genomic_DNA"/>
</dbReference>
<evidence type="ECO:0000313" key="2">
    <source>
        <dbReference type="EMBL" id="KIO12419.1"/>
    </source>
</evidence>
<organism evidence="2 3">
    <name type="scientific">Pisolithus tinctorius Marx 270</name>
    <dbReference type="NCBI Taxonomy" id="870435"/>
    <lineage>
        <taxon>Eukaryota</taxon>
        <taxon>Fungi</taxon>
        <taxon>Dikarya</taxon>
        <taxon>Basidiomycota</taxon>
        <taxon>Agaricomycotina</taxon>
        <taxon>Agaricomycetes</taxon>
        <taxon>Agaricomycetidae</taxon>
        <taxon>Boletales</taxon>
        <taxon>Sclerodermatineae</taxon>
        <taxon>Pisolithaceae</taxon>
        <taxon>Pisolithus</taxon>
    </lineage>
</organism>
<accession>A0A0C3PUE5</accession>
<dbReference type="OrthoDB" id="3237833at2759"/>
<name>A0A0C3PUE5_PISTI</name>
<protein>
    <submittedName>
        <fullName evidence="2">Uncharacterized protein</fullName>
    </submittedName>
</protein>
<keyword evidence="3" id="KW-1185">Reference proteome</keyword>
<reference evidence="2 3" key="1">
    <citation type="submission" date="2014-04" db="EMBL/GenBank/DDBJ databases">
        <authorList>
            <consortium name="DOE Joint Genome Institute"/>
            <person name="Kuo A."/>
            <person name="Kohler A."/>
            <person name="Costa M.D."/>
            <person name="Nagy L.G."/>
            <person name="Floudas D."/>
            <person name="Copeland A."/>
            <person name="Barry K.W."/>
            <person name="Cichocki N."/>
            <person name="Veneault-Fourrey C."/>
            <person name="LaButti K."/>
            <person name="Lindquist E.A."/>
            <person name="Lipzen A."/>
            <person name="Lundell T."/>
            <person name="Morin E."/>
            <person name="Murat C."/>
            <person name="Sun H."/>
            <person name="Tunlid A."/>
            <person name="Henrissat B."/>
            <person name="Grigoriev I.V."/>
            <person name="Hibbett D.S."/>
            <person name="Martin F."/>
            <person name="Nordberg H.P."/>
            <person name="Cantor M.N."/>
            <person name="Hua S.X."/>
        </authorList>
    </citation>
    <scope>NUCLEOTIDE SEQUENCE [LARGE SCALE GENOMIC DNA]</scope>
    <source>
        <strain evidence="2 3">Marx 270</strain>
    </source>
</reference>
<dbReference type="Proteomes" id="UP000054217">
    <property type="component" value="Unassembled WGS sequence"/>
</dbReference>
<dbReference type="STRING" id="870435.A0A0C3PUE5"/>
<dbReference type="InParanoid" id="A0A0C3PUE5"/>
<reference evidence="3" key="2">
    <citation type="submission" date="2015-01" db="EMBL/GenBank/DDBJ databases">
        <title>Evolutionary Origins and Diversification of the Mycorrhizal Mutualists.</title>
        <authorList>
            <consortium name="DOE Joint Genome Institute"/>
            <consortium name="Mycorrhizal Genomics Consortium"/>
            <person name="Kohler A."/>
            <person name="Kuo A."/>
            <person name="Nagy L.G."/>
            <person name="Floudas D."/>
            <person name="Copeland A."/>
            <person name="Barry K.W."/>
            <person name="Cichocki N."/>
            <person name="Veneault-Fourrey C."/>
            <person name="LaButti K."/>
            <person name="Lindquist E.A."/>
            <person name="Lipzen A."/>
            <person name="Lundell T."/>
            <person name="Morin E."/>
            <person name="Murat C."/>
            <person name="Riley R."/>
            <person name="Ohm R."/>
            <person name="Sun H."/>
            <person name="Tunlid A."/>
            <person name="Henrissat B."/>
            <person name="Grigoriev I.V."/>
            <person name="Hibbett D.S."/>
            <person name="Martin F."/>
        </authorList>
    </citation>
    <scope>NUCLEOTIDE SEQUENCE [LARGE SCALE GENOMIC DNA]</scope>
    <source>
        <strain evidence="3">Marx 270</strain>
    </source>
</reference>
<sequence length="239" mass="26930">MRAPCYARIHGSSNVPYRPYRRVEVDVMPIHQQSFPLYPPLPVNLIVTVDEYLDEDEVPIHKQSFPLHDGNSAPSIAKATTTLTNNPAIDATESSQTAATKSLSDASGSQRIESYASLSEIGIPPRQEQKLRGMRVMVGRYISTHRYPLEYPPQCPNVESGDLYVHHHGDVGVQVWLREKNMWISIADGHRHPSLVDYRLFVGDREPTWVTRKTRSTYKGRMRARGQKEGARDAVATPA</sequence>